<dbReference type="InterPro" id="IPR002893">
    <property type="entry name" value="Znf_MYND"/>
</dbReference>
<dbReference type="OrthoDB" id="341421at2759"/>
<sequence>MDSQAGDDDTLLIEVDPLRHLMEVLMPQLTDPQYPRCCPRCFVFFIHMICRPDSAETLSHLLVHNHDLFDASVAFLVFPRTVSDLPVLMAQLDRNHDLCSTKDWHYIVKPNPAGLLHQFLVGIHLLIGQGFEGGVKKKGWFKSRARKGTWPISPQQLLPRGDLASTAAYVFWCRALVSPIAMPLLIGLLEAAREHTLPHLLVSPQRELLMETIIVMLHGDPGTTPPACGIAAHPSLWLERINGALPPQTAALLIRVIGDGHGVKPNDTIQLMHGYDRALYPALISVLDSALELEEATLICLCSFAAVLHDRLRLPKSHLHWRILWWKAKKDMPDDINVGVQLLILTLQNQSASKRCAGPACSALGKQACGQCKFIQYCGRNCQRADWKTGRAQVAETTVCHKIVCPLLCRLFDAGAHVDKCKTPRQFLDSYRRANISEFEAILLLAWGISARLLPTTLVQENFGDIIKVH</sequence>
<dbReference type="Pfam" id="PF01753">
    <property type="entry name" value="zf-MYND"/>
    <property type="match status" value="1"/>
</dbReference>
<evidence type="ECO:0000313" key="7">
    <source>
        <dbReference type="Proteomes" id="UP000006514"/>
    </source>
</evidence>
<organism evidence="6 7">
    <name type="scientific">Auricularia subglabra (strain TFB-10046 / SS5)</name>
    <name type="common">White-rot fungus</name>
    <name type="synonym">Auricularia delicata (strain TFB10046)</name>
    <dbReference type="NCBI Taxonomy" id="717982"/>
    <lineage>
        <taxon>Eukaryota</taxon>
        <taxon>Fungi</taxon>
        <taxon>Dikarya</taxon>
        <taxon>Basidiomycota</taxon>
        <taxon>Agaricomycotina</taxon>
        <taxon>Agaricomycetes</taxon>
        <taxon>Auriculariales</taxon>
        <taxon>Auriculariaceae</taxon>
        <taxon>Auricularia</taxon>
    </lineage>
</organism>
<evidence type="ECO:0000256" key="3">
    <source>
        <dbReference type="ARBA" id="ARBA00022833"/>
    </source>
</evidence>
<evidence type="ECO:0000259" key="5">
    <source>
        <dbReference type="PROSITE" id="PS50865"/>
    </source>
</evidence>
<evidence type="ECO:0000256" key="1">
    <source>
        <dbReference type="ARBA" id="ARBA00022723"/>
    </source>
</evidence>
<keyword evidence="2 4" id="KW-0863">Zinc-finger</keyword>
<dbReference type="EMBL" id="JH687902">
    <property type="protein sequence ID" value="EJD35140.1"/>
    <property type="molecule type" value="Genomic_DNA"/>
</dbReference>
<dbReference type="InParanoid" id="J0WSJ1"/>
<keyword evidence="3" id="KW-0862">Zinc</keyword>
<dbReference type="Gene3D" id="6.10.140.2220">
    <property type="match status" value="1"/>
</dbReference>
<dbReference type="Proteomes" id="UP000006514">
    <property type="component" value="Unassembled WGS sequence"/>
</dbReference>
<reference evidence="7" key="1">
    <citation type="journal article" date="2012" name="Science">
        <title>The Paleozoic origin of enzymatic lignin decomposition reconstructed from 31 fungal genomes.</title>
        <authorList>
            <person name="Floudas D."/>
            <person name="Binder M."/>
            <person name="Riley R."/>
            <person name="Barry K."/>
            <person name="Blanchette R.A."/>
            <person name="Henrissat B."/>
            <person name="Martinez A.T."/>
            <person name="Otillar R."/>
            <person name="Spatafora J.W."/>
            <person name="Yadav J.S."/>
            <person name="Aerts A."/>
            <person name="Benoit I."/>
            <person name="Boyd A."/>
            <person name="Carlson A."/>
            <person name="Copeland A."/>
            <person name="Coutinho P.M."/>
            <person name="de Vries R.P."/>
            <person name="Ferreira P."/>
            <person name="Findley K."/>
            <person name="Foster B."/>
            <person name="Gaskell J."/>
            <person name="Glotzer D."/>
            <person name="Gorecki P."/>
            <person name="Heitman J."/>
            <person name="Hesse C."/>
            <person name="Hori C."/>
            <person name="Igarashi K."/>
            <person name="Jurgens J.A."/>
            <person name="Kallen N."/>
            <person name="Kersten P."/>
            <person name="Kohler A."/>
            <person name="Kuees U."/>
            <person name="Kumar T.K.A."/>
            <person name="Kuo A."/>
            <person name="LaButti K."/>
            <person name="Larrondo L.F."/>
            <person name="Lindquist E."/>
            <person name="Ling A."/>
            <person name="Lombard V."/>
            <person name="Lucas S."/>
            <person name="Lundell T."/>
            <person name="Martin R."/>
            <person name="McLaughlin D.J."/>
            <person name="Morgenstern I."/>
            <person name="Morin E."/>
            <person name="Murat C."/>
            <person name="Nagy L.G."/>
            <person name="Nolan M."/>
            <person name="Ohm R.A."/>
            <person name="Patyshakuliyeva A."/>
            <person name="Rokas A."/>
            <person name="Ruiz-Duenas F.J."/>
            <person name="Sabat G."/>
            <person name="Salamov A."/>
            <person name="Samejima M."/>
            <person name="Schmutz J."/>
            <person name="Slot J.C."/>
            <person name="St John F."/>
            <person name="Stenlid J."/>
            <person name="Sun H."/>
            <person name="Sun S."/>
            <person name="Syed K."/>
            <person name="Tsang A."/>
            <person name="Wiebenga A."/>
            <person name="Young D."/>
            <person name="Pisabarro A."/>
            <person name="Eastwood D.C."/>
            <person name="Martin F."/>
            <person name="Cullen D."/>
            <person name="Grigoriev I.V."/>
            <person name="Hibbett D.S."/>
        </authorList>
    </citation>
    <scope>NUCLEOTIDE SEQUENCE [LARGE SCALE GENOMIC DNA]</scope>
    <source>
        <strain evidence="7">TFB10046</strain>
    </source>
</reference>
<evidence type="ECO:0000256" key="4">
    <source>
        <dbReference type="PROSITE-ProRule" id="PRU00134"/>
    </source>
</evidence>
<keyword evidence="1" id="KW-0479">Metal-binding</keyword>
<dbReference type="KEGG" id="adl:AURDEDRAFT_188827"/>
<proteinExistence type="predicted"/>
<protein>
    <recommendedName>
        <fullName evidence="5">MYND-type domain-containing protein</fullName>
    </recommendedName>
</protein>
<accession>J0WSJ1</accession>
<evidence type="ECO:0000313" key="6">
    <source>
        <dbReference type="EMBL" id="EJD35140.1"/>
    </source>
</evidence>
<dbReference type="PROSITE" id="PS50865">
    <property type="entry name" value="ZF_MYND_2"/>
    <property type="match status" value="1"/>
</dbReference>
<feature type="domain" description="MYND-type" evidence="5">
    <location>
        <begin position="353"/>
        <end position="405"/>
    </location>
</feature>
<dbReference type="AlphaFoldDB" id="J0WSJ1"/>
<gene>
    <name evidence="6" type="ORF">AURDEDRAFT_188827</name>
</gene>
<name>J0WSJ1_AURST</name>
<evidence type="ECO:0000256" key="2">
    <source>
        <dbReference type="ARBA" id="ARBA00022771"/>
    </source>
</evidence>
<dbReference type="GO" id="GO:0008270">
    <property type="term" value="F:zinc ion binding"/>
    <property type="evidence" value="ECO:0007669"/>
    <property type="project" value="UniProtKB-KW"/>
</dbReference>
<keyword evidence="7" id="KW-1185">Reference proteome</keyword>
<dbReference type="SUPFAM" id="SSF144232">
    <property type="entry name" value="HIT/MYND zinc finger-like"/>
    <property type="match status" value="1"/>
</dbReference>